<dbReference type="InterPro" id="IPR050626">
    <property type="entry name" value="Peptidase_M16"/>
</dbReference>
<dbReference type="EMBL" id="GL832957">
    <property type="protein sequence ID" value="EGD78902.1"/>
    <property type="molecule type" value="Genomic_DNA"/>
</dbReference>
<feature type="compositionally biased region" description="Basic residues" evidence="8">
    <location>
        <begin position="1073"/>
        <end position="1084"/>
    </location>
</feature>
<evidence type="ECO:0000313" key="14">
    <source>
        <dbReference type="Proteomes" id="UP000007799"/>
    </source>
</evidence>
<dbReference type="RefSeq" id="XP_004997858.1">
    <property type="nucleotide sequence ID" value="XM_004997801.1"/>
</dbReference>
<dbReference type="PANTHER" id="PTHR43690:SF18">
    <property type="entry name" value="INSULIN-DEGRADING ENZYME-RELATED"/>
    <property type="match status" value="1"/>
</dbReference>
<feature type="domain" description="Peptidase M16 middle/third" evidence="11">
    <location>
        <begin position="461"/>
        <end position="744"/>
    </location>
</feature>
<feature type="domain" description="Peptidase M16 C-terminal" evidence="10">
    <location>
        <begin position="267"/>
        <end position="455"/>
    </location>
</feature>
<evidence type="ECO:0000256" key="1">
    <source>
        <dbReference type="ARBA" id="ARBA00007261"/>
    </source>
</evidence>
<evidence type="ECO:0000259" key="10">
    <source>
        <dbReference type="Pfam" id="PF05193"/>
    </source>
</evidence>
<dbReference type="InterPro" id="IPR011765">
    <property type="entry name" value="Pept_M16_N"/>
</dbReference>
<evidence type="ECO:0000259" key="12">
    <source>
        <dbReference type="Pfam" id="PF22456"/>
    </source>
</evidence>
<dbReference type="Pfam" id="PF05193">
    <property type="entry name" value="Peptidase_M16_C"/>
    <property type="match status" value="1"/>
</dbReference>
<dbReference type="InterPro" id="IPR032632">
    <property type="entry name" value="Peptidase_M16_M"/>
</dbReference>
<feature type="compositionally biased region" description="Acidic residues" evidence="8">
    <location>
        <begin position="88"/>
        <end position="109"/>
    </location>
</feature>
<dbReference type="PROSITE" id="PS00143">
    <property type="entry name" value="INSULINASE"/>
    <property type="match status" value="1"/>
</dbReference>
<evidence type="ECO:0000313" key="13">
    <source>
        <dbReference type="EMBL" id="EGD78902.1"/>
    </source>
</evidence>
<dbReference type="InterPro" id="IPR054734">
    <property type="entry name" value="PqqF-like_C_4"/>
</dbReference>
<dbReference type="eggNOG" id="KOG0959">
    <property type="taxonomic scope" value="Eukaryota"/>
</dbReference>
<dbReference type="InterPro" id="IPR007863">
    <property type="entry name" value="Peptidase_M16_C"/>
</dbReference>
<keyword evidence="4" id="KW-0378">Hydrolase</keyword>
<feature type="domain" description="Peptidase M16 N-terminal" evidence="9">
    <location>
        <begin position="111"/>
        <end position="224"/>
    </location>
</feature>
<name>F2TZ78_SALR5</name>
<dbReference type="InterPro" id="IPR001431">
    <property type="entry name" value="Pept_M16_Zn_BS"/>
</dbReference>
<dbReference type="KEGG" id="sre:PTSG_01878"/>
<dbReference type="PANTHER" id="PTHR43690">
    <property type="entry name" value="NARDILYSIN"/>
    <property type="match status" value="1"/>
</dbReference>
<dbReference type="STRING" id="946362.F2TZ78"/>
<dbReference type="Proteomes" id="UP000007799">
    <property type="component" value="Unassembled WGS sequence"/>
</dbReference>
<proteinExistence type="inferred from homology"/>
<dbReference type="GO" id="GO:0046872">
    <property type="term" value="F:metal ion binding"/>
    <property type="evidence" value="ECO:0007669"/>
    <property type="project" value="UniProtKB-KW"/>
</dbReference>
<dbReference type="SUPFAM" id="SSF63411">
    <property type="entry name" value="LuxS/MPP-like metallohydrolase"/>
    <property type="match status" value="4"/>
</dbReference>
<dbReference type="InterPro" id="IPR011249">
    <property type="entry name" value="Metalloenz_LuxS/M16"/>
</dbReference>
<evidence type="ECO:0000256" key="4">
    <source>
        <dbReference type="ARBA" id="ARBA00022801"/>
    </source>
</evidence>
<evidence type="ECO:0000256" key="8">
    <source>
        <dbReference type="SAM" id="MobiDB-lite"/>
    </source>
</evidence>
<dbReference type="GeneID" id="16078451"/>
<dbReference type="Gene3D" id="3.30.830.10">
    <property type="entry name" value="Metalloenzyme, LuxS/M16 peptidase-like"/>
    <property type="match status" value="4"/>
</dbReference>
<keyword evidence="6" id="KW-0482">Metalloprotease</keyword>
<sequence>MFGLCVVWGLAEAWWAGRLWLHDRVQRVSGDAGTRVSPVAPMVPQVDRKQYRIVRLKNDLRVLLVQDEPVEACGPHRLQGCESATESSAEDDTTDAEDSSDEDEGDDDVAERHAAVALSIAAGSFEDPPEAPGLAHFLEHMVFMGSSKYPEEDALEDFLQSHSGYSNAHTEAEQTCFYFDIDPPHLSKALDIFAQFFVDPLLLADAVDRERQAVDSEFKLALQDDYSRTQQVVFAHARKDSVLAHFTWGNDESLKDLPKKAGKDIRKLLFDFHAKHYNAENMCAVVRGPQSLDELQAMAEASLSAIPRGRGPLRNDGTTFPATWEHAWNTADFHQLFFVAPIKDDHELFLIWNFESLFETWRVKPMMYVSELVGHEGKGSILHRLQELRWCTGLTAGNSGDGAEASSRHCFFQIVLTLTDEGLRHVREIVMIVMQYLTMIRTAGPQRHFFDECKQISENHFRFQQDSESIDFVEGAACEMPYYPDANIFNGDVVIMDYDADTITKLIGRLTFGNMLAVVSSKSVADMCTLEERWFGTKYAKQSFPPDWTDEALAIEAGDTPCPAFLHMPPPNPFVASDFEFKEKTDANKEPVVIFSTKDIECWHLHDNTHHVPRTGIMVQLCNSVMTETARGRIAGQLLVTILRRELKEELYQAEIADLEYDIRSDELGISFSVTGYSSKVDLVFRILCSRIFHLTFDAGVFAMSKEKLLRSLYNQSLDPSNVARELRLTCLCPRIFEIEDMYTALKSMSLKDMQSLYSQLMRANRAVLYVHGNATKEDAMSALSELQQRRPSTPYSQFSEQHVLKLTPGFLLCRAENRNEQDVNNALQMYFQVQETDKRAQATHRLLSNMVEEPFFQDLRTRQQLGYSVSLSKRNTYNKPGFVAELSSPSDKFSTNTMIERVEAFLSRFGKKLRKMSSRDFEDHKESLRHALLAPDANQDRRISKFWFSIRARIFTFSHSVEAEHLKTITKKEVVDMYMRYLHPSSKERAVLVIAVNSTQETVVPLEKTHDSVTSKQLRERGEYAVWPAPDAPVCKPANGTNKKAPNQKQQQKKQQEQKKKKKKQQQQQQQQRKHKGKKTKNK</sequence>
<keyword evidence="2" id="KW-0645">Protease</keyword>
<feature type="compositionally biased region" description="Basic and acidic residues" evidence="8">
    <location>
        <begin position="1008"/>
        <end position="1024"/>
    </location>
</feature>
<dbReference type="GO" id="GO:0006508">
    <property type="term" value="P:proteolysis"/>
    <property type="evidence" value="ECO:0007669"/>
    <property type="project" value="UniProtKB-KW"/>
</dbReference>
<dbReference type="FunFam" id="3.30.830.10:FF:000005">
    <property type="entry name" value="nardilysin isoform X1"/>
    <property type="match status" value="1"/>
</dbReference>
<dbReference type="GO" id="GO:0004222">
    <property type="term" value="F:metalloendopeptidase activity"/>
    <property type="evidence" value="ECO:0007669"/>
    <property type="project" value="InterPro"/>
</dbReference>
<gene>
    <name evidence="13" type="ORF">PTSG_01878</name>
</gene>
<feature type="domain" description="Coenzyme PQQ synthesis protein F-like C-terminal lobe" evidence="12">
    <location>
        <begin position="847"/>
        <end position="948"/>
    </location>
</feature>
<evidence type="ECO:0000256" key="3">
    <source>
        <dbReference type="ARBA" id="ARBA00022723"/>
    </source>
</evidence>
<dbReference type="OrthoDB" id="952271at2759"/>
<dbReference type="Pfam" id="PF16187">
    <property type="entry name" value="Peptidase_M16_M"/>
    <property type="match status" value="1"/>
</dbReference>
<evidence type="ECO:0000256" key="6">
    <source>
        <dbReference type="ARBA" id="ARBA00023049"/>
    </source>
</evidence>
<dbReference type="Pfam" id="PF00675">
    <property type="entry name" value="Peptidase_M16"/>
    <property type="match status" value="1"/>
</dbReference>
<protein>
    <recommendedName>
        <fullName evidence="15">Insulin degrading enzyme</fullName>
    </recommendedName>
</protein>
<evidence type="ECO:0000256" key="2">
    <source>
        <dbReference type="ARBA" id="ARBA00022670"/>
    </source>
</evidence>
<accession>F2TZ78</accession>
<evidence type="ECO:0000256" key="5">
    <source>
        <dbReference type="ARBA" id="ARBA00022833"/>
    </source>
</evidence>
<dbReference type="GO" id="GO:0005737">
    <property type="term" value="C:cytoplasm"/>
    <property type="evidence" value="ECO:0007669"/>
    <property type="project" value="UniProtKB-ARBA"/>
</dbReference>
<dbReference type="OMA" id="RMECLMD"/>
<organism evidence="14">
    <name type="scientific">Salpingoeca rosetta (strain ATCC 50818 / BSB-021)</name>
    <dbReference type="NCBI Taxonomy" id="946362"/>
    <lineage>
        <taxon>Eukaryota</taxon>
        <taxon>Choanoflagellata</taxon>
        <taxon>Craspedida</taxon>
        <taxon>Salpingoecidae</taxon>
        <taxon>Salpingoeca</taxon>
    </lineage>
</organism>
<dbReference type="AlphaFoldDB" id="F2TZ78"/>
<keyword evidence="3" id="KW-0479">Metal-binding</keyword>
<evidence type="ECO:0000256" key="7">
    <source>
        <dbReference type="RuleBase" id="RU004447"/>
    </source>
</evidence>
<dbReference type="InParanoid" id="F2TZ78"/>
<dbReference type="FunCoup" id="F2TZ78">
    <property type="interactions" value="824"/>
</dbReference>
<evidence type="ECO:0008006" key="15">
    <source>
        <dbReference type="Google" id="ProtNLM"/>
    </source>
</evidence>
<evidence type="ECO:0000259" key="9">
    <source>
        <dbReference type="Pfam" id="PF00675"/>
    </source>
</evidence>
<keyword evidence="5" id="KW-0862">Zinc</keyword>
<comment type="similarity">
    <text evidence="1 7">Belongs to the peptidase M16 family.</text>
</comment>
<keyword evidence="14" id="KW-1185">Reference proteome</keyword>
<evidence type="ECO:0000259" key="11">
    <source>
        <dbReference type="Pfam" id="PF16187"/>
    </source>
</evidence>
<feature type="region of interest" description="Disordered" evidence="8">
    <location>
        <begin position="1008"/>
        <end position="1084"/>
    </location>
</feature>
<feature type="region of interest" description="Disordered" evidence="8">
    <location>
        <begin position="74"/>
        <end position="109"/>
    </location>
</feature>
<dbReference type="Pfam" id="PF22456">
    <property type="entry name" value="PqqF-like_C_4"/>
    <property type="match status" value="1"/>
</dbReference>
<reference evidence="13" key="1">
    <citation type="submission" date="2009-08" db="EMBL/GenBank/DDBJ databases">
        <title>Annotation of Salpingoeca rosetta.</title>
        <authorList>
            <consortium name="The Broad Institute Genome Sequencing Platform"/>
            <person name="Russ C."/>
            <person name="Cuomo C."/>
            <person name="Burger G."/>
            <person name="Gray M.W."/>
            <person name="Holland P.W.H."/>
            <person name="King N."/>
            <person name="Lang F.B.F."/>
            <person name="Roger A.J."/>
            <person name="Ruiz-Trillo I."/>
            <person name="Young S.K."/>
            <person name="Zeng Q."/>
            <person name="Gargeya S."/>
            <person name="Alvarado L."/>
            <person name="Berlin A."/>
            <person name="Chapman S.B."/>
            <person name="Chen Z."/>
            <person name="Freedman E."/>
            <person name="Gellesch M."/>
            <person name="Goldberg J."/>
            <person name="Griggs A."/>
            <person name="Gujja S."/>
            <person name="Heilman E."/>
            <person name="Heiman D."/>
            <person name="Howarth C."/>
            <person name="Mehta T."/>
            <person name="Neiman D."/>
            <person name="Pearson M."/>
            <person name="Roberts A."/>
            <person name="Saif S."/>
            <person name="Shea T."/>
            <person name="Shenoy N."/>
            <person name="Sisk P."/>
            <person name="Stolte C."/>
            <person name="Sykes S."/>
            <person name="White J."/>
            <person name="Yandava C."/>
            <person name="Haas B."/>
            <person name="Nusbaum C."/>
            <person name="Birren B."/>
        </authorList>
    </citation>
    <scope>NUCLEOTIDE SEQUENCE [LARGE SCALE GENOMIC DNA]</scope>
    <source>
        <strain evidence="13">ATCC 50818</strain>
    </source>
</reference>